<accession>A0A1D6N626</accession>
<gene>
    <name evidence="1" type="ORF">ZEAMMB73_Zm00001d042681</name>
</gene>
<name>A0A1D6N626_MAIZE</name>
<sequence length="60" mass="7039">MYCNSSCFYYFLIQIVASKTKIYMVLQLVNGGELFDRIIKHEAYGVSVHYLVLTSFFVKF</sequence>
<evidence type="ECO:0000313" key="1">
    <source>
        <dbReference type="EMBL" id="ONM36049.1"/>
    </source>
</evidence>
<reference evidence="1" key="1">
    <citation type="submission" date="2015-12" db="EMBL/GenBank/DDBJ databases">
        <title>Update maize B73 reference genome by single molecule sequencing technologies.</title>
        <authorList>
            <consortium name="Maize Genome Sequencing Project"/>
            <person name="Ware D."/>
        </authorList>
    </citation>
    <scope>NUCLEOTIDE SEQUENCE [LARGE SCALE GENOMIC DNA]</scope>
    <source>
        <tissue evidence="1">Seedling</tissue>
    </source>
</reference>
<proteinExistence type="predicted"/>
<dbReference type="AlphaFoldDB" id="A0A1D6N626"/>
<protein>
    <submittedName>
        <fullName evidence="1">Uncharacterized protein</fullName>
    </submittedName>
</protein>
<dbReference type="EMBL" id="CM007649">
    <property type="protein sequence ID" value="ONM36049.1"/>
    <property type="molecule type" value="Genomic_DNA"/>
</dbReference>
<organism evidence="1">
    <name type="scientific">Zea mays</name>
    <name type="common">Maize</name>
    <dbReference type="NCBI Taxonomy" id="4577"/>
    <lineage>
        <taxon>Eukaryota</taxon>
        <taxon>Viridiplantae</taxon>
        <taxon>Streptophyta</taxon>
        <taxon>Embryophyta</taxon>
        <taxon>Tracheophyta</taxon>
        <taxon>Spermatophyta</taxon>
        <taxon>Magnoliopsida</taxon>
        <taxon>Liliopsida</taxon>
        <taxon>Poales</taxon>
        <taxon>Poaceae</taxon>
        <taxon>PACMAD clade</taxon>
        <taxon>Panicoideae</taxon>
        <taxon>Andropogonodae</taxon>
        <taxon>Andropogoneae</taxon>
        <taxon>Tripsacinae</taxon>
        <taxon>Zea</taxon>
    </lineage>
</organism>